<dbReference type="EMBL" id="KN727618">
    <property type="protein sequence ID" value="KIH65293.1"/>
    <property type="molecule type" value="Genomic_DNA"/>
</dbReference>
<keyword evidence="1" id="KW-0812">Transmembrane</keyword>
<evidence type="ECO:0000256" key="1">
    <source>
        <dbReference type="SAM" id="Phobius"/>
    </source>
</evidence>
<feature type="transmembrane region" description="Helical" evidence="1">
    <location>
        <begin position="60"/>
        <end position="78"/>
    </location>
</feature>
<keyword evidence="3" id="KW-1185">Reference proteome</keyword>
<keyword evidence="1" id="KW-1133">Transmembrane helix</keyword>
<dbReference type="Proteomes" id="UP000054047">
    <property type="component" value="Unassembled WGS sequence"/>
</dbReference>
<organism evidence="2 3">
    <name type="scientific">Ancylostoma duodenale</name>
    <dbReference type="NCBI Taxonomy" id="51022"/>
    <lineage>
        <taxon>Eukaryota</taxon>
        <taxon>Metazoa</taxon>
        <taxon>Ecdysozoa</taxon>
        <taxon>Nematoda</taxon>
        <taxon>Chromadorea</taxon>
        <taxon>Rhabditida</taxon>
        <taxon>Rhabditina</taxon>
        <taxon>Rhabditomorpha</taxon>
        <taxon>Strongyloidea</taxon>
        <taxon>Ancylostomatidae</taxon>
        <taxon>Ancylostomatinae</taxon>
        <taxon>Ancylostoma</taxon>
    </lineage>
</organism>
<reference evidence="2 3" key="1">
    <citation type="submission" date="2013-12" db="EMBL/GenBank/DDBJ databases">
        <title>Draft genome of the parsitic nematode Ancylostoma duodenale.</title>
        <authorList>
            <person name="Mitreva M."/>
        </authorList>
    </citation>
    <scope>NUCLEOTIDE SEQUENCE [LARGE SCALE GENOMIC DNA]</scope>
    <source>
        <strain evidence="2 3">Zhejiang</strain>
    </source>
</reference>
<accession>A0A0C2D6P7</accession>
<proteinExistence type="predicted"/>
<evidence type="ECO:0000313" key="2">
    <source>
        <dbReference type="EMBL" id="KIH65293.1"/>
    </source>
</evidence>
<name>A0A0C2D6P7_9BILA</name>
<gene>
    <name evidence="2" type="ORF">ANCDUO_04386</name>
</gene>
<feature type="transmembrane region" description="Helical" evidence="1">
    <location>
        <begin position="16"/>
        <end position="40"/>
    </location>
</feature>
<sequence>MAAAMWRSRENFRCRLGVLVLVAIAATVQLLGLMMPSLIMEKRISSTEFKASDFNPYGEKTIGLIVYFPAVTCIFAGLNMGGNFRNKKVW</sequence>
<evidence type="ECO:0000313" key="3">
    <source>
        <dbReference type="Proteomes" id="UP000054047"/>
    </source>
</evidence>
<dbReference type="OrthoDB" id="5861260at2759"/>
<keyword evidence="1" id="KW-0472">Membrane</keyword>
<protein>
    <submittedName>
        <fullName evidence="2">Uncharacterized protein</fullName>
    </submittedName>
</protein>
<dbReference type="AlphaFoldDB" id="A0A0C2D6P7"/>